<reference evidence="1 2" key="1">
    <citation type="submission" date="2018-03" db="EMBL/GenBank/DDBJ databases">
        <title>Aeromonas veronii whole genome sequencing and analysis.</title>
        <authorList>
            <person name="Xie H."/>
            <person name="Liu T."/>
            <person name="Wang K."/>
        </authorList>
    </citation>
    <scope>NUCLEOTIDE SEQUENCE [LARGE SCALE GENOMIC DNA]</scope>
    <source>
        <strain evidence="1 2">XH.VA.1</strain>
    </source>
</reference>
<dbReference type="EMBL" id="PZKL01000060">
    <property type="protein sequence ID" value="PTH78246.1"/>
    <property type="molecule type" value="Genomic_DNA"/>
</dbReference>
<sequence>MRDSFVLGVSVEDFVKNKLARKESYYLGDEGDFHRIQLKLYTVDGDLRTIVESRVYKDGRVEDYYCDEAEGGEFILRHKFLLSNVSITTKGHCRIHKLGWE</sequence>
<accession>A0A2T4MUS9</accession>
<dbReference type="RefSeq" id="WP_107685253.1">
    <property type="nucleotide sequence ID" value="NZ_PZKL01000060.1"/>
</dbReference>
<proteinExistence type="predicted"/>
<evidence type="ECO:0000313" key="2">
    <source>
        <dbReference type="Proteomes" id="UP000241986"/>
    </source>
</evidence>
<evidence type="ECO:0000313" key="1">
    <source>
        <dbReference type="EMBL" id="PTH78246.1"/>
    </source>
</evidence>
<dbReference type="AlphaFoldDB" id="A0A2T4MUS9"/>
<name>A0A2T4MUS9_AERVE</name>
<gene>
    <name evidence="1" type="ORF">DAA48_25935</name>
</gene>
<organism evidence="1 2">
    <name type="scientific">Aeromonas veronii</name>
    <dbReference type="NCBI Taxonomy" id="654"/>
    <lineage>
        <taxon>Bacteria</taxon>
        <taxon>Pseudomonadati</taxon>
        <taxon>Pseudomonadota</taxon>
        <taxon>Gammaproteobacteria</taxon>
        <taxon>Aeromonadales</taxon>
        <taxon>Aeromonadaceae</taxon>
        <taxon>Aeromonas</taxon>
    </lineage>
</organism>
<comment type="caution">
    <text evidence="1">The sequence shown here is derived from an EMBL/GenBank/DDBJ whole genome shotgun (WGS) entry which is preliminary data.</text>
</comment>
<dbReference type="Proteomes" id="UP000241986">
    <property type="component" value="Unassembled WGS sequence"/>
</dbReference>
<protein>
    <submittedName>
        <fullName evidence="1">Uncharacterized protein</fullName>
    </submittedName>
</protein>